<dbReference type="GO" id="GO:0005516">
    <property type="term" value="F:calmodulin binding"/>
    <property type="evidence" value="ECO:0007669"/>
    <property type="project" value="InterPro"/>
</dbReference>
<feature type="transmembrane region" description="Helical" evidence="8">
    <location>
        <begin position="20"/>
        <end position="38"/>
    </location>
</feature>
<evidence type="ECO:0000256" key="1">
    <source>
        <dbReference type="ARBA" id="ARBA00004141"/>
    </source>
</evidence>
<keyword evidence="11" id="KW-1185">Reference proteome</keyword>
<dbReference type="InterPro" id="IPR013099">
    <property type="entry name" value="K_chnl_dom"/>
</dbReference>
<evidence type="ECO:0000256" key="2">
    <source>
        <dbReference type="ARBA" id="ARBA00022448"/>
    </source>
</evidence>
<dbReference type="STRING" id="51028.A0A0N4V481"/>
<evidence type="ECO:0000256" key="6">
    <source>
        <dbReference type="ARBA" id="ARBA00023136"/>
    </source>
</evidence>
<dbReference type="SMART" id="SM01053">
    <property type="entry name" value="CaMBD"/>
    <property type="match status" value="1"/>
</dbReference>
<evidence type="ECO:0000256" key="8">
    <source>
        <dbReference type="SAM" id="Phobius"/>
    </source>
</evidence>
<dbReference type="GO" id="GO:0016286">
    <property type="term" value="F:small conductance calcium-activated potassium channel activity"/>
    <property type="evidence" value="ECO:0007669"/>
    <property type="project" value="InterPro"/>
</dbReference>
<keyword evidence="2" id="KW-0813">Transport</keyword>
<protein>
    <submittedName>
        <fullName evidence="12">CaMBD domain-containing protein</fullName>
    </submittedName>
</protein>
<evidence type="ECO:0000313" key="12">
    <source>
        <dbReference type="WBParaSite" id="EVEC_0000489601-mRNA-1"/>
    </source>
</evidence>
<keyword evidence="7" id="KW-0407">Ion channel</keyword>
<gene>
    <name evidence="10" type="ORF">EVEC_LOCUS4604</name>
</gene>
<dbReference type="Pfam" id="PF07885">
    <property type="entry name" value="Ion_trans_2"/>
    <property type="match status" value="1"/>
</dbReference>
<proteinExistence type="predicted"/>
<dbReference type="PANTHER" id="PTHR10153">
    <property type="entry name" value="SMALL CONDUCTANCE CALCIUM-ACTIVATED POTASSIUM CHANNEL"/>
    <property type="match status" value="1"/>
</dbReference>
<evidence type="ECO:0000313" key="11">
    <source>
        <dbReference type="Proteomes" id="UP000274131"/>
    </source>
</evidence>
<dbReference type="Proteomes" id="UP000274131">
    <property type="component" value="Unassembled WGS sequence"/>
</dbReference>
<reference evidence="10 11" key="2">
    <citation type="submission" date="2018-10" db="EMBL/GenBank/DDBJ databases">
        <authorList>
            <consortium name="Pathogen Informatics"/>
        </authorList>
    </citation>
    <scope>NUCLEOTIDE SEQUENCE [LARGE SCALE GENOMIC DNA]</scope>
</reference>
<comment type="subcellular location">
    <subcellularLocation>
        <location evidence="1">Membrane</location>
        <topology evidence="1">Multi-pass membrane protein</topology>
    </subcellularLocation>
</comment>
<dbReference type="InterPro" id="IPR015449">
    <property type="entry name" value="K_chnl_Ca-activ_SK"/>
</dbReference>
<keyword evidence="6 8" id="KW-0472">Membrane</keyword>
<name>A0A0N4V481_ENTVE</name>
<dbReference type="WBParaSite" id="EVEC_0000489601-mRNA-1">
    <property type="protein sequence ID" value="EVEC_0000489601-mRNA-1"/>
    <property type="gene ID" value="EVEC_0000489601"/>
</dbReference>
<evidence type="ECO:0000256" key="7">
    <source>
        <dbReference type="ARBA" id="ARBA00023303"/>
    </source>
</evidence>
<evidence type="ECO:0000256" key="3">
    <source>
        <dbReference type="ARBA" id="ARBA00022692"/>
    </source>
</evidence>
<dbReference type="Pfam" id="PF02888">
    <property type="entry name" value="CaMBD"/>
    <property type="match status" value="1"/>
</dbReference>
<keyword evidence="5" id="KW-0406">Ion transport</keyword>
<evidence type="ECO:0000313" key="10">
    <source>
        <dbReference type="EMBL" id="VDD89853.1"/>
    </source>
</evidence>
<dbReference type="GO" id="GO:0016020">
    <property type="term" value="C:membrane"/>
    <property type="evidence" value="ECO:0007669"/>
    <property type="project" value="UniProtKB-SubCell"/>
</dbReference>
<keyword evidence="4 8" id="KW-1133">Transmembrane helix</keyword>
<dbReference type="SUPFAM" id="SSF81324">
    <property type="entry name" value="Voltage-gated potassium channels"/>
    <property type="match status" value="1"/>
</dbReference>
<evidence type="ECO:0000256" key="4">
    <source>
        <dbReference type="ARBA" id="ARBA00022989"/>
    </source>
</evidence>
<dbReference type="InterPro" id="IPR036122">
    <property type="entry name" value="CaM-bd_dom_sf"/>
</dbReference>
<dbReference type="SUPFAM" id="SSF81327">
    <property type="entry name" value="Small-conductance potassium channel"/>
    <property type="match status" value="1"/>
</dbReference>
<dbReference type="AlphaFoldDB" id="A0A0N4V481"/>
<dbReference type="Gene3D" id="1.10.287.70">
    <property type="match status" value="2"/>
</dbReference>
<dbReference type="InterPro" id="IPR004178">
    <property type="entry name" value="CaM-bd_dom"/>
</dbReference>
<keyword evidence="3 8" id="KW-0812">Transmembrane</keyword>
<dbReference type="EMBL" id="UXUI01007905">
    <property type="protein sequence ID" value="VDD89853.1"/>
    <property type="molecule type" value="Genomic_DNA"/>
</dbReference>
<dbReference type="OrthoDB" id="73653at2759"/>
<sequence length="152" mass="17296">MSIGYGDIVPNTYCGRTLSITTGIVGAGVSSALIAVISRKLELSKPEKHVNNFMSDSKLSSRCRNAAASVLQNIWCVVLTSSRKIFQKFLTNANLLIHKYKKSPFKGDELKLRQHQRKFLQSINDFRRIKWEQRRLQEKGNSLIDVGKVDHY</sequence>
<feature type="domain" description="Calmodulin-binding" evidence="9">
    <location>
        <begin position="56"/>
        <end position="152"/>
    </location>
</feature>
<organism evidence="12">
    <name type="scientific">Enterobius vermicularis</name>
    <name type="common">Human pinworm</name>
    <dbReference type="NCBI Taxonomy" id="51028"/>
    <lineage>
        <taxon>Eukaryota</taxon>
        <taxon>Metazoa</taxon>
        <taxon>Ecdysozoa</taxon>
        <taxon>Nematoda</taxon>
        <taxon>Chromadorea</taxon>
        <taxon>Rhabditida</taxon>
        <taxon>Spirurina</taxon>
        <taxon>Oxyuridomorpha</taxon>
        <taxon>Oxyuroidea</taxon>
        <taxon>Oxyuridae</taxon>
        <taxon>Enterobius</taxon>
    </lineage>
</organism>
<reference evidence="12" key="1">
    <citation type="submission" date="2017-02" db="UniProtKB">
        <authorList>
            <consortium name="WormBaseParasite"/>
        </authorList>
    </citation>
    <scope>IDENTIFICATION</scope>
</reference>
<accession>A0A0N4V481</accession>
<evidence type="ECO:0000259" key="9">
    <source>
        <dbReference type="SMART" id="SM01053"/>
    </source>
</evidence>
<evidence type="ECO:0000256" key="5">
    <source>
        <dbReference type="ARBA" id="ARBA00023065"/>
    </source>
</evidence>